<feature type="binding site" evidence="9 13">
    <location>
        <position position="468"/>
    </location>
    <ligand>
        <name>Mn(2+)</name>
        <dbReference type="ChEBI" id="CHEBI:29035"/>
        <label>1</label>
    </ligand>
</feature>
<evidence type="ECO:0000256" key="9">
    <source>
        <dbReference type="HAMAP-Rule" id="MF_01038"/>
    </source>
</evidence>
<evidence type="ECO:0000259" key="14">
    <source>
        <dbReference type="Pfam" id="PF01676"/>
    </source>
</evidence>
<evidence type="ECO:0000256" key="6">
    <source>
        <dbReference type="ARBA" id="ARBA00023152"/>
    </source>
</evidence>
<dbReference type="InterPro" id="IPR006124">
    <property type="entry name" value="Metalloenzyme"/>
</dbReference>
<feature type="binding site" evidence="9 13">
    <location>
        <position position="408"/>
    </location>
    <ligand>
        <name>Mn(2+)</name>
        <dbReference type="ChEBI" id="CHEBI:29035"/>
        <label>1</label>
    </ligand>
</feature>
<name>A0A1F5SIN3_9BACT</name>
<keyword evidence="5 9" id="KW-0479">Metal-binding</keyword>
<comment type="caution">
    <text evidence="16">The sequence shown here is derived from an EMBL/GenBank/DDBJ whole genome shotgun (WGS) entry which is preliminary data.</text>
</comment>
<dbReference type="Proteomes" id="UP000178367">
    <property type="component" value="Unassembled WGS sequence"/>
</dbReference>
<evidence type="ECO:0000259" key="15">
    <source>
        <dbReference type="Pfam" id="PF06415"/>
    </source>
</evidence>
<feature type="binding site" evidence="9 13">
    <location>
        <position position="450"/>
    </location>
    <ligand>
        <name>Mn(2+)</name>
        <dbReference type="ChEBI" id="CHEBI:29035"/>
        <label>2</label>
    </ligand>
</feature>
<evidence type="ECO:0000256" key="3">
    <source>
        <dbReference type="ARBA" id="ARBA00004798"/>
    </source>
</evidence>
<comment type="function">
    <text evidence="2 9">Catalyzes the interconversion of 2-phosphoglycerate and 3-phosphoglycerate.</text>
</comment>
<evidence type="ECO:0000256" key="10">
    <source>
        <dbReference type="NCBIfam" id="TIGR01307"/>
    </source>
</evidence>
<comment type="subunit">
    <text evidence="9">Monomer.</text>
</comment>
<dbReference type="Gene3D" id="3.40.720.10">
    <property type="entry name" value="Alkaline Phosphatase, subunit A"/>
    <property type="match status" value="1"/>
</dbReference>
<evidence type="ECO:0000256" key="8">
    <source>
        <dbReference type="ARBA" id="ARBA00023235"/>
    </source>
</evidence>
<comment type="pathway">
    <text evidence="3 9">Carbohydrate degradation; glycolysis; pyruvate from D-glyceraldehyde 3-phosphate: step 3/5.</text>
</comment>
<gene>
    <name evidence="9" type="primary">gpmI</name>
    <name evidence="16" type="ORF">A2227_02950</name>
</gene>
<feature type="binding site" evidence="9 12">
    <location>
        <position position="130"/>
    </location>
    <ligand>
        <name>substrate</name>
    </ligand>
</feature>
<feature type="binding site" evidence="9 13">
    <location>
        <position position="19"/>
    </location>
    <ligand>
        <name>Mn(2+)</name>
        <dbReference type="ChEBI" id="CHEBI:29035"/>
        <label>2</label>
    </ligand>
</feature>
<feature type="binding site" evidence="9 12">
    <location>
        <position position="198"/>
    </location>
    <ligand>
        <name>substrate</name>
    </ligand>
</feature>
<feature type="binding site" evidence="9 12">
    <location>
        <position position="192"/>
    </location>
    <ligand>
        <name>substrate</name>
    </ligand>
</feature>
<evidence type="ECO:0000256" key="7">
    <source>
        <dbReference type="ARBA" id="ARBA00023211"/>
    </source>
</evidence>
<feature type="binding site" evidence="9 12">
    <location>
        <begin position="160"/>
        <end position="161"/>
    </location>
    <ligand>
        <name>substrate</name>
    </ligand>
</feature>
<evidence type="ECO:0000256" key="11">
    <source>
        <dbReference type="PIRSR" id="PIRSR001492-1"/>
    </source>
</evidence>
<dbReference type="GO" id="GO:0030145">
    <property type="term" value="F:manganese ion binding"/>
    <property type="evidence" value="ECO:0007669"/>
    <property type="project" value="UniProtKB-UniRule"/>
</dbReference>
<dbReference type="UniPathway" id="UPA00109">
    <property type="reaction ID" value="UER00186"/>
</dbReference>
<evidence type="ECO:0000313" key="17">
    <source>
        <dbReference type="Proteomes" id="UP000178367"/>
    </source>
</evidence>
<dbReference type="Pfam" id="PF06415">
    <property type="entry name" value="iPGM_N"/>
    <property type="match status" value="1"/>
</dbReference>
<dbReference type="PANTHER" id="PTHR31637:SF0">
    <property type="entry name" value="2,3-BISPHOSPHOGLYCERATE-INDEPENDENT PHOSPHOGLYCERATE MUTASE"/>
    <property type="match status" value="1"/>
</dbReference>
<sequence>MDTQENNKRPKPVVLVVLDGWGINQPYTGNAISQSNTPVMNSLIAEYPSMTLRASGEAVGLPWGESGNSEVGHISLGLGRILYQDLPRINKAISDTSFYKNPALLKAIEHVRKNGSCLHLLGLVSNGCVHSSIDHLHALLVLARENNLERVYIHAILDGRDTPFNSGVNFIKGIARSISEYNIGEIATVSGRFYTMDRNNNWDRTARAYLNLTAGGGDQAEDPVEAVEASYKNKVYDEEFAPTVIMRDGKPIATVKDNDAVIFYNFRPDRARQIAQAFVLPEFDKFDRPKFLNNLLFTGFTEYEKGLPIETAFPVEKIDNSLGEVLSKAGLKQLRIAETEKYAHVTYFFNGGREEKSPGEDHILVPSPQVSNYDLKPEMSAPEVTKKILEMVNDDIYDFILVNFANADMVGHTGNIPAAKKAIETLDDCVDKLVKSVLAKGGAILITADHGNADVMFNMQTGQIDKEHTANPVPFIIVGREFAGRNFGWQNVVGSDLSLIQPQGILSDIAPTILKIMGIEKPPEMTGMSLI</sequence>
<feature type="binding site" evidence="9 13">
    <location>
        <position position="449"/>
    </location>
    <ligand>
        <name>Mn(2+)</name>
        <dbReference type="ChEBI" id="CHEBI:29035"/>
        <label>2</label>
    </ligand>
</feature>
<accession>A0A1F5SIN3</accession>
<keyword evidence="7 9" id="KW-0464">Manganese</keyword>
<evidence type="ECO:0000256" key="2">
    <source>
        <dbReference type="ARBA" id="ARBA00002315"/>
    </source>
</evidence>
<feature type="binding site" evidence="9 12">
    <location>
        <position position="341"/>
    </location>
    <ligand>
        <name>substrate</name>
    </ligand>
</feature>
<keyword evidence="6 9" id="KW-0324">Glycolysis</keyword>
<dbReference type="Gene3D" id="3.40.1450.10">
    <property type="entry name" value="BPG-independent phosphoglycerate mutase, domain B"/>
    <property type="match status" value="1"/>
</dbReference>
<dbReference type="InterPro" id="IPR036646">
    <property type="entry name" value="PGAM_B_sf"/>
</dbReference>
<reference evidence="16 17" key="1">
    <citation type="journal article" date="2016" name="Nat. Commun.">
        <title>Thousands of microbial genomes shed light on interconnected biogeochemical processes in an aquifer system.</title>
        <authorList>
            <person name="Anantharaman K."/>
            <person name="Brown C.T."/>
            <person name="Hug L.A."/>
            <person name="Sharon I."/>
            <person name="Castelle C.J."/>
            <person name="Probst A.J."/>
            <person name="Thomas B.C."/>
            <person name="Singh A."/>
            <person name="Wilkins M.J."/>
            <person name="Karaoz U."/>
            <person name="Brodie E.L."/>
            <person name="Williams K.H."/>
            <person name="Hubbard S.S."/>
            <person name="Banfield J.F."/>
        </authorList>
    </citation>
    <scope>NUCLEOTIDE SEQUENCE [LARGE SCALE GENOMIC DNA]</scope>
</reference>
<feature type="binding site" evidence="9 12">
    <location>
        <begin position="267"/>
        <end position="270"/>
    </location>
    <ligand>
        <name>substrate</name>
    </ligand>
</feature>
<dbReference type="InterPro" id="IPR017850">
    <property type="entry name" value="Alkaline_phosphatase_core_sf"/>
</dbReference>
<feature type="domain" description="BPG-independent PGAM N-terminal" evidence="15">
    <location>
        <begin position="89"/>
        <end position="305"/>
    </location>
</feature>
<dbReference type="GO" id="GO:0006007">
    <property type="term" value="P:glucose catabolic process"/>
    <property type="evidence" value="ECO:0007669"/>
    <property type="project" value="InterPro"/>
</dbReference>
<dbReference type="InterPro" id="IPR011258">
    <property type="entry name" value="BPG-indep_PGM_N"/>
</dbReference>
<organism evidence="16 17">
    <name type="scientific">Candidatus Falkowbacteria bacterium RIFOXYA2_FULL_47_19</name>
    <dbReference type="NCBI Taxonomy" id="1797994"/>
    <lineage>
        <taxon>Bacteria</taxon>
        <taxon>Candidatus Falkowiibacteriota</taxon>
    </lineage>
</organism>
<feature type="active site" description="Phosphoserine intermediate" evidence="9 11">
    <location>
        <position position="69"/>
    </location>
</feature>
<dbReference type="GO" id="GO:0004619">
    <property type="term" value="F:phosphoglycerate mutase activity"/>
    <property type="evidence" value="ECO:0007669"/>
    <property type="project" value="UniProtKB-UniRule"/>
</dbReference>
<comment type="catalytic activity">
    <reaction evidence="1 9">
        <text>(2R)-2-phosphoglycerate = (2R)-3-phosphoglycerate</text>
        <dbReference type="Rhea" id="RHEA:15901"/>
        <dbReference type="ChEBI" id="CHEBI:58272"/>
        <dbReference type="ChEBI" id="CHEBI:58289"/>
        <dbReference type="EC" id="5.4.2.12"/>
    </reaction>
</comment>
<comment type="similarity">
    <text evidence="4 9">Belongs to the BPG-independent phosphoglycerate mutase family.</text>
</comment>
<dbReference type="SUPFAM" id="SSF53649">
    <property type="entry name" value="Alkaline phosphatase-like"/>
    <property type="match status" value="1"/>
</dbReference>
<dbReference type="AlphaFoldDB" id="A0A1F5SIN3"/>
<comment type="cofactor">
    <cofactor evidence="9">
        <name>Mn(2+)</name>
        <dbReference type="ChEBI" id="CHEBI:29035"/>
    </cofactor>
    <text evidence="9">Binds 2 manganese ions per subunit.</text>
</comment>
<evidence type="ECO:0000313" key="16">
    <source>
        <dbReference type="EMBL" id="OGF26151.1"/>
    </source>
</evidence>
<dbReference type="NCBIfam" id="TIGR01307">
    <property type="entry name" value="pgm_bpd_ind"/>
    <property type="match status" value="1"/>
</dbReference>
<keyword evidence="8 9" id="KW-0413">Isomerase</keyword>
<dbReference type="GO" id="GO:0005829">
    <property type="term" value="C:cytosol"/>
    <property type="evidence" value="ECO:0007669"/>
    <property type="project" value="TreeGrafter"/>
</dbReference>
<dbReference type="EMBL" id="MFGB01000017">
    <property type="protein sequence ID" value="OGF26151.1"/>
    <property type="molecule type" value="Genomic_DNA"/>
</dbReference>
<evidence type="ECO:0000256" key="1">
    <source>
        <dbReference type="ARBA" id="ARBA00000370"/>
    </source>
</evidence>
<dbReference type="Pfam" id="PF01676">
    <property type="entry name" value="Metalloenzyme"/>
    <property type="match status" value="1"/>
</dbReference>
<dbReference type="GO" id="GO:0006096">
    <property type="term" value="P:glycolytic process"/>
    <property type="evidence" value="ECO:0007669"/>
    <property type="project" value="UniProtKB-UniRule"/>
</dbReference>
<dbReference type="InterPro" id="IPR005995">
    <property type="entry name" value="Pgm_bpd_ind"/>
</dbReference>
<evidence type="ECO:0000256" key="12">
    <source>
        <dbReference type="PIRSR" id="PIRSR001492-2"/>
    </source>
</evidence>
<feature type="binding site" evidence="9 13">
    <location>
        <position position="412"/>
    </location>
    <ligand>
        <name>Mn(2+)</name>
        <dbReference type="ChEBI" id="CHEBI:29035"/>
        <label>1</label>
    </ligand>
</feature>
<proteinExistence type="inferred from homology"/>
<evidence type="ECO:0000256" key="4">
    <source>
        <dbReference type="ARBA" id="ARBA00008819"/>
    </source>
</evidence>
<dbReference type="PIRSF" id="PIRSF001492">
    <property type="entry name" value="IPGAM"/>
    <property type="match status" value="1"/>
</dbReference>
<dbReference type="FunFam" id="3.40.1450.10:FF:000002">
    <property type="entry name" value="2,3-bisphosphoglycerate-independent phosphoglycerate mutase"/>
    <property type="match status" value="1"/>
</dbReference>
<protein>
    <recommendedName>
        <fullName evidence="9 10">2,3-bisphosphoglycerate-independent phosphoglycerate mutase</fullName>
        <shortName evidence="9">BPG-independent PGAM</shortName>
        <shortName evidence="9">Phosphoglyceromutase</shortName>
        <shortName evidence="9">iPGM</shortName>
        <ecNumber evidence="9 10">5.4.2.12</ecNumber>
    </recommendedName>
</protein>
<feature type="domain" description="Metalloenzyme" evidence="14">
    <location>
        <begin position="11"/>
        <end position="521"/>
    </location>
</feature>
<evidence type="ECO:0000256" key="5">
    <source>
        <dbReference type="ARBA" id="ARBA00022723"/>
    </source>
</evidence>
<dbReference type="PANTHER" id="PTHR31637">
    <property type="entry name" value="2,3-BISPHOSPHOGLYCERATE-INDEPENDENT PHOSPHOGLYCERATE MUTASE"/>
    <property type="match status" value="1"/>
</dbReference>
<evidence type="ECO:0000256" key="13">
    <source>
        <dbReference type="PIRSR" id="PIRSR001492-3"/>
    </source>
</evidence>
<dbReference type="STRING" id="1797994.A2227_02950"/>
<dbReference type="CDD" id="cd16010">
    <property type="entry name" value="iPGM"/>
    <property type="match status" value="1"/>
</dbReference>
<dbReference type="EC" id="5.4.2.12" evidence="9 10"/>
<dbReference type="SUPFAM" id="SSF64158">
    <property type="entry name" value="2,3-Bisphosphoglycerate-independent phosphoglycerate mutase, substrate-binding domain"/>
    <property type="match status" value="1"/>
</dbReference>
<dbReference type="HAMAP" id="MF_01038">
    <property type="entry name" value="GpmI"/>
    <property type="match status" value="1"/>
</dbReference>
<feature type="binding site" evidence="9 13">
    <location>
        <position position="69"/>
    </location>
    <ligand>
        <name>Mn(2+)</name>
        <dbReference type="ChEBI" id="CHEBI:29035"/>
        <label>2</label>
    </ligand>
</feature>